<organism evidence="3 4">
    <name type="scientific">Sinorhizobium numidicum</name>
    <dbReference type="NCBI Taxonomy" id="680248"/>
    <lineage>
        <taxon>Bacteria</taxon>
        <taxon>Pseudomonadati</taxon>
        <taxon>Pseudomonadota</taxon>
        <taxon>Alphaproteobacteria</taxon>
        <taxon>Hyphomicrobiales</taxon>
        <taxon>Rhizobiaceae</taxon>
        <taxon>Sinorhizobium/Ensifer group</taxon>
        <taxon>Sinorhizobium</taxon>
    </lineage>
</organism>
<dbReference type="RefSeq" id="WP_280732323.1">
    <property type="nucleotide sequence ID" value="NZ_CP120367.1"/>
</dbReference>
<keyword evidence="1" id="KW-0732">Signal</keyword>
<dbReference type="InterPro" id="IPR013096">
    <property type="entry name" value="Cupin_2"/>
</dbReference>
<feature type="domain" description="Cupin type-2" evidence="2">
    <location>
        <begin position="51"/>
        <end position="115"/>
    </location>
</feature>
<dbReference type="InterPro" id="IPR014710">
    <property type="entry name" value="RmlC-like_jellyroll"/>
</dbReference>
<evidence type="ECO:0000256" key="1">
    <source>
        <dbReference type="SAM" id="SignalP"/>
    </source>
</evidence>
<feature type="chain" id="PRO_5045190324" evidence="1">
    <location>
        <begin position="26"/>
        <end position="133"/>
    </location>
</feature>
<reference evidence="3 4" key="1">
    <citation type="submission" date="2023-03" db="EMBL/GenBank/DDBJ databases">
        <authorList>
            <person name="Kaur S."/>
            <person name="Espinosa-Saiz D."/>
            <person name="Velazquez E."/>
            <person name="Menendez E."/>
            <person name="diCenzo G.C."/>
        </authorList>
    </citation>
    <scope>NUCLEOTIDE SEQUENCE [LARGE SCALE GENOMIC DNA]</scope>
    <source>
        <strain evidence="3 4">LMG 27395</strain>
    </source>
</reference>
<proteinExistence type="predicted"/>
<name>A0ABY8CXW0_9HYPH</name>
<evidence type="ECO:0000259" key="2">
    <source>
        <dbReference type="Pfam" id="PF07883"/>
    </source>
</evidence>
<dbReference type="PANTHER" id="PTHR38599:SF1">
    <property type="entry name" value="CUPIN DOMAIN PROTEIN (AFU_ORTHOLOGUE AFUA_3G13620)"/>
    <property type="match status" value="1"/>
</dbReference>
<dbReference type="EMBL" id="CP120370">
    <property type="protein sequence ID" value="WEX81568.1"/>
    <property type="molecule type" value="Genomic_DNA"/>
</dbReference>
<keyword evidence="4" id="KW-1185">Reference proteome</keyword>
<sequence>MKTTRIMATALLLVGSGLTLQMAQAQQLEIQRTDILQQDLGVPGREAVQARVDFKPGAVSIKHSHPGEEVAYVLEGSLEYQLEGRPPVTLKAGEALFIPAGVAHVAKNVGSGKASELATYIVNKGTALVVPVK</sequence>
<evidence type="ECO:0000313" key="4">
    <source>
        <dbReference type="Proteomes" id="UP001235547"/>
    </source>
</evidence>
<dbReference type="Proteomes" id="UP001235547">
    <property type="component" value="Chromosome 2"/>
</dbReference>
<dbReference type="PANTHER" id="PTHR38599">
    <property type="entry name" value="CUPIN DOMAIN PROTEIN (AFU_ORTHOLOGUE AFUA_3G13620)"/>
    <property type="match status" value="1"/>
</dbReference>
<feature type="signal peptide" evidence="1">
    <location>
        <begin position="1"/>
        <end position="25"/>
    </location>
</feature>
<dbReference type="InterPro" id="IPR011051">
    <property type="entry name" value="RmlC_Cupin_sf"/>
</dbReference>
<gene>
    <name evidence="3" type="ORF">PYH38_001003</name>
</gene>
<dbReference type="CDD" id="cd02235">
    <property type="entry name" value="cupin_BLL4011-like"/>
    <property type="match status" value="1"/>
</dbReference>
<evidence type="ECO:0000313" key="3">
    <source>
        <dbReference type="EMBL" id="WEX81568.1"/>
    </source>
</evidence>
<protein>
    <submittedName>
        <fullName evidence="3">Cupin domain-containing protein</fullName>
    </submittedName>
</protein>
<dbReference type="Gene3D" id="2.60.120.10">
    <property type="entry name" value="Jelly Rolls"/>
    <property type="match status" value="1"/>
</dbReference>
<dbReference type="SUPFAM" id="SSF51182">
    <property type="entry name" value="RmlC-like cupins"/>
    <property type="match status" value="1"/>
</dbReference>
<accession>A0ABY8CXW0</accession>
<dbReference type="Pfam" id="PF07883">
    <property type="entry name" value="Cupin_2"/>
    <property type="match status" value="1"/>
</dbReference>